<dbReference type="Proteomes" id="UP000007100">
    <property type="component" value="Plasmid pACMV2"/>
</dbReference>
<geneLocation type="plasmid" evidence="10 11">
    <name>pACMV6</name>
</geneLocation>
<dbReference type="InterPro" id="IPR002513">
    <property type="entry name" value="Tn3_Tnp_DDE_dom"/>
</dbReference>
<dbReference type="KEGG" id="amv:ACMV_P2_00530"/>
<dbReference type="Pfam" id="PF13700">
    <property type="entry name" value="DUF4158"/>
    <property type="match status" value="1"/>
</dbReference>
<dbReference type="InterPro" id="IPR047653">
    <property type="entry name" value="Tn3-like_transpos"/>
</dbReference>
<evidence type="ECO:0000313" key="9">
    <source>
        <dbReference type="EMBL" id="BAJ83220.1"/>
    </source>
</evidence>
<dbReference type="AlphaFoldDB" id="F0J7K1"/>
<evidence type="ECO:0000259" key="6">
    <source>
        <dbReference type="Pfam" id="PF13700"/>
    </source>
</evidence>
<dbReference type="EMBL" id="AP012036">
    <property type="protein sequence ID" value="BAJ83068.1"/>
    <property type="molecule type" value="Genomic_DNA"/>
</dbReference>
<dbReference type="Proteomes" id="UP000007100">
    <property type="component" value="Plasmid pACMV1"/>
</dbReference>
<gene>
    <name evidence="7" type="ordered locus">ACMV_P1_02720</name>
    <name evidence="8" type="ordered locus">ACMV_P2_00530</name>
    <name evidence="9" type="ordered locus">ACMV_P4_00100</name>
    <name evidence="10" type="ordered locus">ACMV_P6_00050</name>
</gene>
<feature type="domain" description="Tn3 transposase DDE" evidence="5">
    <location>
        <begin position="574"/>
        <end position="962"/>
    </location>
</feature>
<evidence type="ECO:0000313" key="10">
    <source>
        <dbReference type="EMBL" id="BAJ83278.1"/>
    </source>
</evidence>
<dbReference type="GO" id="GO:0003677">
    <property type="term" value="F:DNA binding"/>
    <property type="evidence" value="ECO:0007669"/>
    <property type="project" value="UniProtKB-KW"/>
</dbReference>
<geneLocation type="plasmid" evidence="7 11">
    <name>pACMV1</name>
</geneLocation>
<dbReference type="InterPro" id="IPR025296">
    <property type="entry name" value="DUF4158"/>
</dbReference>
<evidence type="ECO:0000313" key="7">
    <source>
        <dbReference type="EMBL" id="BAJ83068.1"/>
    </source>
</evidence>
<dbReference type="KEGG" id="amv:ACMV_P6_00050"/>
<dbReference type="NCBIfam" id="NF033527">
    <property type="entry name" value="transpos_Tn3"/>
    <property type="match status" value="1"/>
</dbReference>
<dbReference type="OrthoDB" id="7281829at2"/>
<dbReference type="Pfam" id="PF01526">
    <property type="entry name" value="DDE_Tnp_Tn3"/>
    <property type="match status" value="1"/>
</dbReference>
<dbReference type="KEGG" id="amv:ACMV_P1_02720"/>
<keyword evidence="2" id="KW-0815">Transposition</keyword>
<dbReference type="EMBL" id="AP012041">
    <property type="protein sequence ID" value="BAJ83278.1"/>
    <property type="molecule type" value="Genomic_DNA"/>
</dbReference>
<geneLocation type="plasmid" evidence="8 11">
    <name>pACMV2</name>
</geneLocation>
<comment type="similarity">
    <text evidence="1">Belongs to the transposase 7 family.</text>
</comment>
<evidence type="ECO:0000256" key="3">
    <source>
        <dbReference type="ARBA" id="ARBA00023125"/>
    </source>
</evidence>
<dbReference type="HOGENOM" id="CLU_009098_1_0_5"/>
<keyword evidence="4" id="KW-0233">DNA recombination</keyword>
<dbReference type="Proteomes" id="UP000007100">
    <property type="component" value="Plasmid pACMV4"/>
</dbReference>
<dbReference type="RefSeq" id="WP_013635074.1">
    <property type="nucleotide sequence ID" value="NC_015178.1"/>
</dbReference>
<dbReference type="KEGG" id="amv:ACMV_P4_00100"/>
<evidence type="ECO:0000313" key="11">
    <source>
        <dbReference type="Proteomes" id="UP000007100"/>
    </source>
</evidence>
<dbReference type="EMBL" id="AP012039">
    <property type="protein sequence ID" value="BAJ83220.1"/>
    <property type="molecule type" value="Genomic_DNA"/>
</dbReference>
<sequence length="988" mass="109071">MPLRVLLSAEQRARLFSIPTDMASMSRHYVLDAADLAMVRVRRRASNRLGFAVQLCVLRFPGRTLDPSEYPPAPALAFVAEQIGVDPLLFAEYARRAETRREHLVELQKFTGLRSFGLDDWRACLHAGADTAWATDRGEPIIQAMLVHLRESRVLLPSATVLERIGLAARVRARKKTFEVLAAGMADAERSALTELLTVDPELRRSRFAWLRDYSESPAPSNIVSLLDRLEYVRAMGIDPARAGRIHAARLVRLTDEGALMTVQHIADLEPARRTAILIAQIASLETRLTDATLAMFEKYVGTLFSRARNRDERRFQATRRDVAKALLLFRRTIAALRQAKEAGEDGITAIEREIGMNQLEDVLPIIGAVADVADQDILVTAAERYTVLRRFSPRFLAAFDFRSNMPNDPVLAAIELLRALNRGAIRSLPKRPPSTFLPPQWRKLIFAGGTADRRLYETAVLAVLRDKLRGSNIWVAGSRDYQAFETYLLPAGAGAATGIDGEADPDRYVASRAEMLRERLTFVAARAAQGDLDGVEIEDGKLFIARTPPTVPDAARDLALRLNSMLPRVRITEVLSEVDAWTGFTDRFVHLRTGNPVTDKAALLAAVLADGTNLGLARMADASRGLSYHHLVNVAQWHISDDNYVAARAAIINAHHAHPMAAIWDDGTSSSSDGQYFRAAGRAGAGGSVNAKYGIEPGAVIYTHVSGQYGPFHTRVISATMSEAPYVLDGLLHHVHQTDLRIAEHYTDTAGATDHVFGLCHLLGYRFAPRIKDLRDRKLYTIEKPGTWPLLVPLIGDAVETTAILGQWPELMRLKASINAGTVLPSVILRKLAAAGGGNTLSRALRAVGRIERTLFTLQWLSDPALRQRSHAGLNKGEASNALRRAVFFHRQGEIRDRTFENQSFRASGLSLITAAIVHWNTIYLDQAVQHLRAQGTAVPDDLLAHVAPLGWEHIALTGDYVWNPANPNASFRPLRDVRAPFIPRAA</sequence>
<name>F0J7K1_ACIMA</name>
<dbReference type="Proteomes" id="UP000007100">
    <property type="component" value="Plasmid pACMV6"/>
</dbReference>
<accession>F0J7K1</accession>
<geneLocation type="plasmid" evidence="9 11">
    <name>pACMV4</name>
</geneLocation>
<protein>
    <submittedName>
        <fullName evidence="7">Putative Tn3 family transposase for insertion sequence element</fullName>
    </submittedName>
</protein>
<evidence type="ECO:0000313" key="8">
    <source>
        <dbReference type="EMBL" id="BAJ83133.1"/>
    </source>
</evidence>
<proteinExistence type="inferred from homology"/>
<dbReference type="GO" id="GO:0006313">
    <property type="term" value="P:DNA transposition"/>
    <property type="evidence" value="ECO:0007669"/>
    <property type="project" value="InterPro"/>
</dbReference>
<keyword evidence="3" id="KW-0238">DNA-binding</keyword>
<dbReference type="EMBL" id="AP012037">
    <property type="protein sequence ID" value="BAJ83133.1"/>
    <property type="molecule type" value="Genomic_DNA"/>
</dbReference>
<organism evidence="7 11">
    <name type="scientific">Acidiphilium multivorum (strain DSM 11245 / JCM 8867 / NBRC 100883 / AIU 301)</name>
    <dbReference type="NCBI Taxonomy" id="926570"/>
    <lineage>
        <taxon>Bacteria</taxon>
        <taxon>Pseudomonadati</taxon>
        <taxon>Pseudomonadota</taxon>
        <taxon>Alphaproteobacteria</taxon>
        <taxon>Acetobacterales</taxon>
        <taxon>Acidocellaceae</taxon>
        <taxon>Acidiphilium</taxon>
    </lineage>
</organism>
<dbReference type="GO" id="GO:0004803">
    <property type="term" value="F:transposase activity"/>
    <property type="evidence" value="ECO:0007669"/>
    <property type="project" value="InterPro"/>
</dbReference>
<evidence type="ECO:0000256" key="4">
    <source>
        <dbReference type="ARBA" id="ARBA00023172"/>
    </source>
</evidence>
<keyword evidence="7" id="KW-0614">Plasmid</keyword>
<keyword evidence="11" id="KW-1185">Reference proteome</keyword>
<evidence type="ECO:0000256" key="1">
    <source>
        <dbReference type="ARBA" id="ARBA00009402"/>
    </source>
</evidence>
<reference evidence="7 11" key="1">
    <citation type="submission" date="2010-12" db="EMBL/GenBank/DDBJ databases">
        <title>Whole genome sequence of Acidiphilium multivorum AIU301.</title>
        <authorList>
            <person name="Narita-Yamada S."/>
            <person name="Nakamura S."/>
            <person name="Ito N."/>
            <person name="Takarada H."/>
            <person name="Katano Y."/>
            <person name="Nakazawa H."/>
            <person name="Hosoyama A."/>
            <person name="Yamada R."/>
            <person name="Fujita N."/>
        </authorList>
    </citation>
    <scope>NUCLEOTIDE SEQUENCE [LARGE SCALE GENOMIC DNA]</scope>
    <source>
        <strain evidence="7">AIU301</strain>
        <strain evidence="11">DSM 11245 / JCM 8867 / AIU301</strain>
        <plasmid evidence="7 11">pACMV1</plasmid>
        <plasmid evidence="8 11">pACMV2</plasmid>
        <plasmid evidence="9 11">pACMV4</plasmid>
        <plasmid evidence="10 11">pACMV6</plasmid>
    </source>
</reference>
<evidence type="ECO:0000256" key="2">
    <source>
        <dbReference type="ARBA" id="ARBA00022578"/>
    </source>
</evidence>
<feature type="domain" description="DUF4158" evidence="6">
    <location>
        <begin position="6"/>
        <end position="166"/>
    </location>
</feature>
<evidence type="ECO:0000259" key="5">
    <source>
        <dbReference type="Pfam" id="PF01526"/>
    </source>
</evidence>